<feature type="region of interest" description="Disordered" evidence="1">
    <location>
        <begin position="105"/>
        <end position="285"/>
    </location>
</feature>
<feature type="compositionally biased region" description="Pro residues" evidence="1">
    <location>
        <begin position="193"/>
        <end position="205"/>
    </location>
</feature>
<feature type="compositionally biased region" description="Basic and acidic residues" evidence="1">
    <location>
        <begin position="418"/>
        <end position="431"/>
    </location>
</feature>
<protein>
    <submittedName>
        <fullName evidence="2">Uncharacterized protein</fullName>
    </submittedName>
</protein>
<dbReference type="Gramene" id="Zm00001eb220340_T001">
    <property type="protein sequence ID" value="Zm00001eb220340_P001"/>
    <property type="gene ID" value="Zm00001eb220340"/>
</dbReference>
<feature type="compositionally biased region" description="Gly residues" evidence="1">
    <location>
        <begin position="344"/>
        <end position="354"/>
    </location>
</feature>
<feature type="region of interest" description="Disordered" evidence="1">
    <location>
        <begin position="300"/>
        <end position="434"/>
    </location>
</feature>
<dbReference type="InParanoid" id="A0A804PAI2"/>
<reference evidence="2" key="3">
    <citation type="submission" date="2021-05" db="UniProtKB">
        <authorList>
            <consortium name="EnsemblPlants"/>
        </authorList>
    </citation>
    <scope>IDENTIFICATION</scope>
    <source>
        <strain evidence="2">cv. B73</strain>
    </source>
</reference>
<feature type="compositionally biased region" description="Basic residues" evidence="1">
    <location>
        <begin position="105"/>
        <end position="129"/>
    </location>
</feature>
<gene>
    <name evidence="2" type="primary">LOC107546777</name>
</gene>
<keyword evidence="3" id="KW-1185">Reference proteome</keyword>
<feature type="compositionally biased region" description="Low complexity" evidence="1">
    <location>
        <begin position="254"/>
        <end position="266"/>
    </location>
</feature>
<organism evidence="2 3">
    <name type="scientific">Zea mays</name>
    <name type="common">Maize</name>
    <dbReference type="NCBI Taxonomy" id="4577"/>
    <lineage>
        <taxon>Eukaryota</taxon>
        <taxon>Viridiplantae</taxon>
        <taxon>Streptophyta</taxon>
        <taxon>Embryophyta</taxon>
        <taxon>Tracheophyta</taxon>
        <taxon>Spermatophyta</taxon>
        <taxon>Magnoliopsida</taxon>
        <taxon>Liliopsida</taxon>
        <taxon>Poales</taxon>
        <taxon>Poaceae</taxon>
        <taxon>PACMAD clade</taxon>
        <taxon>Panicoideae</taxon>
        <taxon>Andropogonodae</taxon>
        <taxon>Andropogoneae</taxon>
        <taxon>Tripsacinae</taxon>
        <taxon>Zea</taxon>
    </lineage>
</organism>
<feature type="compositionally biased region" description="Basic residues" evidence="1">
    <location>
        <begin position="147"/>
        <end position="170"/>
    </location>
</feature>
<sequence>PHHAYPLLHKFLACLPHHHHSTRPNPTPTDLYISLPPTQVHRDTNTERQRAGGGTISLPSSSPTSPLLCGLLSSPVYFVQETSLDKDGSAELLQVILLRVRRQCGGRRPGRRRGRGFRGVRRQGGRRSRAAGAVVGAGGGDDGQVHLGRRRRGRVQHRVPRAPLRRRAGRRQGPPQQRAPPPRVPPGARRAPTRPPPAHRPPPCLLRPARGRRAGAGVRGEREPARAAPRRGQGGGDDAVGAAGVGGAAGGAGARVPARPLRAAGGARRREGLQRAPGRGHVRQAVRLRVGADGVLGRRAPAAVRAHRHARLPGVRRPALHPLGRRHQEERRVQLRRPAPGAPHGDGGLLRGGGRPPPHRRRRAAAQGRRPAPRDGRREARHRLRRRRGRRRGGAGRGLCRREPQPPAVHGRRGAHPGAERAGIHLRRGDGIGRSLEGVSHQWKVVASADALRSGSPSR</sequence>
<proteinExistence type="predicted"/>
<accession>A0A804PAI2</accession>
<dbReference type="AlphaFoldDB" id="A0A804PAI2"/>
<reference evidence="3" key="1">
    <citation type="journal article" date="2009" name="Science">
        <title>The B73 maize genome: complexity, diversity, and dynamics.</title>
        <authorList>
            <person name="Schnable P.S."/>
            <person name="Ware D."/>
            <person name="Fulton R.S."/>
            <person name="Stein J.C."/>
            <person name="Wei F."/>
            <person name="Pasternak S."/>
            <person name="Liang C."/>
            <person name="Zhang J."/>
            <person name="Fulton L."/>
            <person name="Graves T.A."/>
            <person name="Minx P."/>
            <person name="Reily A.D."/>
            <person name="Courtney L."/>
            <person name="Kruchowski S.S."/>
            <person name="Tomlinson C."/>
            <person name="Strong C."/>
            <person name="Delehaunty K."/>
            <person name="Fronick C."/>
            <person name="Courtney B."/>
            <person name="Rock S.M."/>
            <person name="Belter E."/>
            <person name="Du F."/>
            <person name="Kim K."/>
            <person name="Abbott R.M."/>
            <person name="Cotton M."/>
            <person name="Levy A."/>
            <person name="Marchetto P."/>
            <person name="Ochoa K."/>
            <person name="Jackson S.M."/>
            <person name="Gillam B."/>
            <person name="Chen W."/>
            <person name="Yan L."/>
            <person name="Higginbotham J."/>
            <person name="Cardenas M."/>
            <person name="Waligorski J."/>
            <person name="Applebaum E."/>
            <person name="Phelps L."/>
            <person name="Falcone J."/>
            <person name="Kanchi K."/>
            <person name="Thane T."/>
            <person name="Scimone A."/>
            <person name="Thane N."/>
            <person name="Henke J."/>
            <person name="Wang T."/>
            <person name="Ruppert J."/>
            <person name="Shah N."/>
            <person name="Rotter K."/>
            <person name="Hodges J."/>
            <person name="Ingenthron E."/>
            <person name="Cordes M."/>
            <person name="Kohlberg S."/>
            <person name="Sgro J."/>
            <person name="Delgado B."/>
            <person name="Mead K."/>
            <person name="Chinwalla A."/>
            <person name="Leonard S."/>
            <person name="Crouse K."/>
            <person name="Collura K."/>
            <person name="Kudrna D."/>
            <person name="Currie J."/>
            <person name="He R."/>
            <person name="Angelova A."/>
            <person name="Rajasekar S."/>
            <person name="Mueller T."/>
            <person name="Lomeli R."/>
            <person name="Scara G."/>
            <person name="Ko A."/>
            <person name="Delaney K."/>
            <person name="Wissotski M."/>
            <person name="Lopez G."/>
            <person name="Campos D."/>
            <person name="Braidotti M."/>
            <person name="Ashley E."/>
            <person name="Golser W."/>
            <person name="Kim H."/>
            <person name="Lee S."/>
            <person name="Lin J."/>
            <person name="Dujmic Z."/>
            <person name="Kim W."/>
            <person name="Talag J."/>
            <person name="Zuccolo A."/>
            <person name="Fan C."/>
            <person name="Sebastian A."/>
            <person name="Kramer M."/>
            <person name="Spiegel L."/>
            <person name="Nascimento L."/>
            <person name="Zutavern T."/>
            <person name="Miller B."/>
            <person name="Ambroise C."/>
            <person name="Muller S."/>
            <person name="Spooner W."/>
            <person name="Narechania A."/>
            <person name="Ren L."/>
            <person name="Wei S."/>
            <person name="Kumari S."/>
            <person name="Faga B."/>
            <person name="Levy M.J."/>
            <person name="McMahan L."/>
            <person name="Van Buren P."/>
            <person name="Vaughn M.W."/>
            <person name="Ying K."/>
            <person name="Yeh C.-T."/>
            <person name="Emrich S.J."/>
            <person name="Jia Y."/>
            <person name="Kalyanaraman A."/>
            <person name="Hsia A.-P."/>
            <person name="Barbazuk W.B."/>
            <person name="Baucom R.S."/>
            <person name="Brutnell T.P."/>
            <person name="Carpita N.C."/>
            <person name="Chaparro C."/>
            <person name="Chia J.-M."/>
            <person name="Deragon J.-M."/>
            <person name="Estill J.C."/>
            <person name="Fu Y."/>
            <person name="Jeddeloh J.A."/>
            <person name="Han Y."/>
            <person name="Lee H."/>
            <person name="Li P."/>
            <person name="Lisch D.R."/>
            <person name="Liu S."/>
            <person name="Liu Z."/>
            <person name="Nagel D.H."/>
            <person name="McCann M.C."/>
            <person name="SanMiguel P."/>
            <person name="Myers A.M."/>
            <person name="Nettleton D."/>
            <person name="Nguyen J."/>
            <person name="Penning B.W."/>
            <person name="Ponnala L."/>
            <person name="Schneider K.L."/>
            <person name="Schwartz D.C."/>
            <person name="Sharma A."/>
            <person name="Soderlund C."/>
            <person name="Springer N.M."/>
            <person name="Sun Q."/>
            <person name="Wang H."/>
            <person name="Waterman M."/>
            <person name="Westerman R."/>
            <person name="Wolfgruber T.K."/>
            <person name="Yang L."/>
            <person name="Yu Y."/>
            <person name="Zhang L."/>
            <person name="Zhou S."/>
            <person name="Zhu Q."/>
            <person name="Bennetzen J.L."/>
            <person name="Dawe R.K."/>
            <person name="Jiang J."/>
            <person name="Jiang N."/>
            <person name="Presting G.G."/>
            <person name="Wessler S.R."/>
            <person name="Aluru S."/>
            <person name="Martienssen R.A."/>
            <person name="Clifton S.W."/>
            <person name="McCombie W.R."/>
            <person name="Wing R.A."/>
            <person name="Wilson R.K."/>
        </authorList>
    </citation>
    <scope>NUCLEOTIDE SEQUENCE [LARGE SCALE GENOMIC DNA]</scope>
    <source>
        <strain evidence="3">cv. B73</strain>
    </source>
</reference>
<feature type="compositionally biased region" description="Basic residues" evidence="1">
    <location>
        <begin position="379"/>
        <end position="394"/>
    </location>
</feature>
<evidence type="ECO:0000313" key="3">
    <source>
        <dbReference type="Proteomes" id="UP000007305"/>
    </source>
</evidence>
<evidence type="ECO:0000313" key="2">
    <source>
        <dbReference type="EnsemblPlants" id="Zm00001eb220340_P001"/>
    </source>
</evidence>
<evidence type="ECO:0000256" key="1">
    <source>
        <dbReference type="SAM" id="MobiDB-lite"/>
    </source>
</evidence>
<reference evidence="2" key="2">
    <citation type="submission" date="2019-07" db="EMBL/GenBank/DDBJ databases">
        <authorList>
            <person name="Seetharam A."/>
            <person name="Woodhouse M."/>
            <person name="Cannon E."/>
        </authorList>
    </citation>
    <scope>NUCLEOTIDE SEQUENCE [LARGE SCALE GENOMIC DNA]</scope>
    <source>
        <strain evidence="2">cv. B73</strain>
    </source>
</reference>
<dbReference type="Proteomes" id="UP000007305">
    <property type="component" value="Chromosome 5"/>
</dbReference>
<feature type="compositionally biased region" description="Gly residues" evidence="1">
    <location>
        <begin position="232"/>
        <end position="253"/>
    </location>
</feature>
<dbReference type="EnsemblPlants" id="Zm00001eb220340_T001">
    <property type="protein sequence ID" value="Zm00001eb220340_P001"/>
    <property type="gene ID" value="Zm00001eb220340"/>
</dbReference>
<name>A0A804PAI2_MAIZE</name>